<dbReference type="EMBL" id="KQ991052">
    <property type="protein sequence ID" value="KZV52492.1"/>
    <property type="molecule type" value="Genomic_DNA"/>
</dbReference>
<dbReference type="Proteomes" id="UP000250235">
    <property type="component" value="Unassembled WGS sequence"/>
</dbReference>
<dbReference type="AlphaFoldDB" id="A0A2Z7CZ69"/>
<protein>
    <submittedName>
        <fullName evidence="1">Uncharacterized protein</fullName>
    </submittedName>
</protein>
<keyword evidence="2" id="KW-1185">Reference proteome</keyword>
<reference evidence="1 2" key="1">
    <citation type="journal article" date="2015" name="Proc. Natl. Acad. Sci. U.S.A.">
        <title>The resurrection genome of Boea hygrometrica: A blueprint for survival of dehydration.</title>
        <authorList>
            <person name="Xiao L."/>
            <person name="Yang G."/>
            <person name="Zhang L."/>
            <person name="Yang X."/>
            <person name="Zhao S."/>
            <person name="Ji Z."/>
            <person name="Zhou Q."/>
            <person name="Hu M."/>
            <person name="Wang Y."/>
            <person name="Chen M."/>
            <person name="Xu Y."/>
            <person name="Jin H."/>
            <person name="Xiao X."/>
            <person name="Hu G."/>
            <person name="Bao F."/>
            <person name="Hu Y."/>
            <person name="Wan P."/>
            <person name="Li L."/>
            <person name="Deng X."/>
            <person name="Kuang T."/>
            <person name="Xiang C."/>
            <person name="Zhu J.K."/>
            <person name="Oliver M.J."/>
            <person name="He Y."/>
        </authorList>
    </citation>
    <scope>NUCLEOTIDE SEQUENCE [LARGE SCALE GENOMIC DNA]</scope>
    <source>
        <strain evidence="2">cv. XS01</strain>
    </source>
</reference>
<evidence type="ECO:0000313" key="2">
    <source>
        <dbReference type="Proteomes" id="UP000250235"/>
    </source>
</evidence>
<accession>A0A2Z7CZ69</accession>
<name>A0A2Z7CZ69_9LAMI</name>
<organism evidence="1 2">
    <name type="scientific">Dorcoceras hygrometricum</name>
    <dbReference type="NCBI Taxonomy" id="472368"/>
    <lineage>
        <taxon>Eukaryota</taxon>
        <taxon>Viridiplantae</taxon>
        <taxon>Streptophyta</taxon>
        <taxon>Embryophyta</taxon>
        <taxon>Tracheophyta</taxon>
        <taxon>Spermatophyta</taxon>
        <taxon>Magnoliopsida</taxon>
        <taxon>eudicotyledons</taxon>
        <taxon>Gunneridae</taxon>
        <taxon>Pentapetalae</taxon>
        <taxon>asterids</taxon>
        <taxon>lamiids</taxon>
        <taxon>Lamiales</taxon>
        <taxon>Gesneriaceae</taxon>
        <taxon>Didymocarpoideae</taxon>
        <taxon>Trichosporeae</taxon>
        <taxon>Loxocarpinae</taxon>
        <taxon>Dorcoceras</taxon>
    </lineage>
</organism>
<proteinExistence type="predicted"/>
<evidence type="ECO:0000313" key="1">
    <source>
        <dbReference type="EMBL" id="KZV52492.1"/>
    </source>
</evidence>
<sequence>MRSELVGELISAVTSFGDLNPPFGARLVEMSSYFLGISIDTSLETGVTRIKEREVVAMFVYLRDCGPVVLLFFSSFGFELIVASVEFA</sequence>
<gene>
    <name evidence="1" type="ORF">F511_13764</name>
</gene>